<name>A0ABU2A0I5_9CORY</name>
<feature type="transmembrane region" description="Helical" evidence="5">
    <location>
        <begin position="135"/>
        <end position="152"/>
    </location>
</feature>
<sequence>MPKPADPRAMLFSLNSSARRWPGALRAALAIFIPGAVALLLGYHSEMFLIAAGGCAVIYGEGHPYRARFRVMLVAGLLVALGATAGAFVGSVVWGQIGAGGSHWWLLLTVLFCSTLATLGGFLQNALRLRPPGSFFIVMVAGGSTMVARIGFNPVEVGLWTMVGVVSGVILGMLPALVDPYGPQRTAVITLDKAVADFETAESPTLGQRLKCQTALFDAWTALGDARVISGGEIIREDQRHLVERTREAQMRLVVRSAELGMTGADTDQLSELPTMVEAHRASIPHTRPSANYRIYRSMNRHSHAMVTAEKILLASLLAGTTGIAMGLYRPDWAIVSALLMLQWGPDRVPGQVRGLHRLIGSLLGVGLFAVFHLLEFSGWTLLVALAICQFGAEVFVVKNYAVTVIFTTPLALLLGNAVTDPLDQVVYARTLEVTLSILAGSLILWLWRPRAANHDHQRLVARSKKAMGTLIGALATKTPQGALEERRDLQYELLSERRAIQSIAQNDRPTAYRRWEHHQQVQRAGYGLLDFCNANAHREVSIAEIAGLAENVRGVYQAGSTQHPN</sequence>
<protein>
    <recommendedName>
        <fullName evidence="6">Integral membrane bound transporter domain-containing protein</fullName>
    </recommendedName>
</protein>
<feature type="transmembrane region" description="Helical" evidence="5">
    <location>
        <begin position="426"/>
        <end position="448"/>
    </location>
</feature>
<gene>
    <name evidence="7" type="ORF">J2S39_001688</name>
</gene>
<keyword evidence="4 5" id="KW-0472">Membrane</keyword>
<feature type="transmembrane region" description="Helical" evidence="5">
    <location>
        <begin position="158"/>
        <end position="178"/>
    </location>
</feature>
<proteinExistence type="predicted"/>
<keyword evidence="8" id="KW-1185">Reference proteome</keyword>
<evidence type="ECO:0000256" key="4">
    <source>
        <dbReference type="ARBA" id="ARBA00023136"/>
    </source>
</evidence>
<evidence type="ECO:0000259" key="6">
    <source>
        <dbReference type="Pfam" id="PF13515"/>
    </source>
</evidence>
<keyword evidence="2 5" id="KW-0812">Transmembrane</keyword>
<dbReference type="Pfam" id="PF13515">
    <property type="entry name" value="FUSC_2"/>
    <property type="match status" value="1"/>
</dbReference>
<feature type="transmembrane region" description="Helical" evidence="5">
    <location>
        <begin position="72"/>
        <end position="97"/>
    </location>
</feature>
<feature type="transmembrane region" description="Helical" evidence="5">
    <location>
        <begin position="47"/>
        <end position="65"/>
    </location>
</feature>
<comment type="caution">
    <text evidence="7">The sequence shown here is derived from an EMBL/GenBank/DDBJ whole genome shotgun (WGS) entry which is preliminary data.</text>
</comment>
<dbReference type="EMBL" id="JAVDXZ010000001">
    <property type="protein sequence ID" value="MDR7330012.1"/>
    <property type="molecule type" value="Genomic_DNA"/>
</dbReference>
<feature type="transmembrane region" description="Helical" evidence="5">
    <location>
        <begin position="103"/>
        <end position="123"/>
    </location>
</feature>
<evidence type="ECO:0000313" key="8">
    <source>
        <dbReference type="Proteomes" id="UP001180840"/>
    </source>
</evidence>
<feature type="transmembrane region" description="Helical" evidence="5">
    <location>
        <begin position="363"/>
        <end position="389"/>
    </location>
</feature>
<evidence type="ECO:0000256" key="5">
    <source>
        <dbReference type="SAM" id="Phobius"/>
    </source>
</evidence>
<feature type="transmembrane region" description="Helical" evidence="5">
    <location>
        <begin position="21"/>
        <end position="41"/>
    </location>
</feature>
<feature type="transmembrane region" description="Helical" evidence="5">
    <location>
        <begin position="312"/>
        <end position="329"/>
    </location>
</feature>
<reference evidence="7" key="1">
    <citation type="submission" date="2023-07" db="EMBL/GenBank/DDBJ databases">
        <title>Sequencing the genomes of 1000 actinobacteria strains.</title>
        <authorList>
            <person name="Klenk H.-P."/>
        </authorList>
    </citation>
    <scope>NUCLEOTIDE SEQUENCE</scope>
    <source>
        <strain evidence="7">DSM 107476</strain>
    </source>
</reference>
<feature type="domain" description="Integral membrane bound transporter" evidence="6">
    <location>
        <begin position="324"/>
        <end position="441"/>
    </location>
</feature>
<evidence type="ECO:0000256" key="2">
    <source>
        <dbReference type="ARBA" id="ARBA00022692"/>
    </source>
</evidence>
<feature type="transmembrane region" description="Helical" evidence="5">
    <location>
        <begin position="401"/>
        <end position="420"/>
    </location>
</feature>
<evidence type="ECO:0000256" key="3">
    <source>
        <dbReference type="ARBA" id="ARBA00022989"/>
    </source>
</evidence>
<evidence type="ECO:0000256" key="1">
    <source>
        <dbReference type="ARBA" id="ARBA00004141"/>
    </source>
</evidence>
<comment type="subcellular location">
    <subcellularLocation>
        <location evidence="1">Membrane</location>
        <topology evidence="1">Multi-pass membrane protein</topology>
    </subcellularLocation>
</comment>
<dbReference type="Proteomes" id="UP001180840">
    <property type="component" value="Unassembled WGS sequence"/>
</dbReference>
<keyword evidence="3 5" id="KW-1133">Transmembrane helix</keyword>
<organism evidence="7 8">
    <name type="scientific">Corynebacterium guangdongense</name>
    <dbReference type="NCBI Taxonomy" id="1783348"/>
    <lineage>
        <taxon>Bacteria</taxon>
        <taxon>Bacillati</taxon>
        <taxon>Actinomycetota</taxon>
        <taxon>Actinomycetes</taxon>
        <taxon>Mycobacteriales</taxon>
        <taxon>Corynebacteriaceae</taxon>
        <taxon>Corynebacterium</taxon>
    </lineage>
</organism>
<dbReference type="RefSeq" id="WP_310169280.1">
    <property type="nucleotide sequence ID" value="NZ_JAVDXZ010000001.1"/>
</dbReference>
<dbReference type="InterPro" id="IPR049453">
    <property type="entry name" value="Memb_transporter_dom"/>
</dbReference>
<accession>A0ABU2A0I5</accession>
<evidence type="ECO:0000313" key="7">
    <source>
        <dbReference type="EMBL" id="MDR7330012.1"/>
    </source>
</evidence>